<sequence length="445" mass="45768">MSGVDLVVAGAGGGLAGALRAASHGLSVVVVDVDEHFRRGNNTSMSTAMIPGAGSRWQREAAITDSPDRFVADIMAKTHGQADERLARALASVSAPLVEWLADGVGLPMELVTDFPYPGHSALRCHTIPGRSGRAMLDHLARAASGIDMLVPARLVGIGDGAAVVEYPDGAREEIDCAAVLLATGGFGAAPDLVRRHLPEIADATYHGGEHASGDALRIGAGLGAATAFMDAYQGHAAVALPAGTLVGWATIMHGAVMTDRAGDRFGDETCGYSEYAAKLAARRGDHGWIVLDRRIHDACLPFQDFRDTVESGALHWAADTGELAETMDVEPARLEATLAAAGRAASGTASDPFGRTWWEAPLEPPYAAVRVSPCLFHTQGGLVVDQHARVLREDGTPIAGLYASGGAAMGVSGHGAAGYLAGNGLLPALGLAYLAADHLAGAAG</sequence>
<dbReference type="RefSeq" id="WP_103935974.1">
    <property type="nucleotide sequence ID" value="NZ_FNVO01000001.1"/>
</dbReference>
<gene>
    <name evidence="6" type="ORF">SAMN04489712_101557</name>
</gene>
<evidence type="ECO:0000259" key="5">
    <source>
        <dbReference type="Pfam" id="PF00890"/>
    </source>
</evidence>
<feature type="domain" description="FAD-dependent oxidoreductase 2 FAD-binding" evidence="5">
    <location>
        <begin position="5"/>
        <end position="425"/>
    </location>
</feature>
<dbReference type="OrthoDB" id="9813348at2"/>
<comment type="cofactor">
    <cofactor evidence="1">
        <name>FAD</name>
        <dbReference type="ChEBI" id="CHEBI:57692"/>
    </cofactor>
</comment>
<protein>
    <submittedName>
        <fullName evidence="6">Fumarate reductase flavoprotein subunit</fullName>
    </submittedName>
</protein>
<evidence type="ECO:0000256" key="3">
    <source>
        <dbReference type="ARBA" id="ARBA00022827"/>
    </source>
</evidence>
<dbReference type="SUPFAM" id="SSF56425">
    <property type="entry name" value="Succinate dehydrogenase/fumarate reductase flavoprotein, catalytic domain"/>
    <property type="match status" value="1"/>
</dbReference>
<dbReference type="Gene3D" id="3.50.50.60">
    <property type="entry name" value="FAD/NAD(P)-binding domain"/>
    <property type="match status" value="1"/>
</dbReference>
<accession>A0A1H5TBP1</accession>
<dbReference type="AlphaFoldDB" id="A0A1H5TBP1"/>
<dbReference type="Pfam" id="PF00890">
    <property type="entry name" value="FAD_binding_2"/>
    <property type="match status" value="1"/>
</dbReference>
<evidence type="ECO:0000256" key="4">
    <source>
        <dbReference type="ARBA" id="ARBA00023002"/>
    </source>
</evidence>
<name>A0A1H5TBP1_9ACTN</name>
<dbReference type="SUPFAM" id="SSF51905">
    <property type="entry name" value="FAD/NAD(P)-binding domain"/>
    <property type="match status" value="1"/>
</dbReference>
<reference evidence="7" key="1">
    <citation type="submission" date="2016-10" db="EMBL/GenBank/DDBJ databases">
        <authorList>
            <person name="Varghese N."/>
            <person name="Submissions S."/>
        </authorList>
    </citation>
    <scope>NUCLEOTIDE SEQUENCE [LARGE SCALE GENOMIC DNA]</scope>
    <source>
        <strain evidence="7">DSM 43163</strain>
    </source>
</reference>
<evidence type="ECO:0000313" key="7">
    <source>
        <dbReference type="Proteomes" id="UP000236723"/>
    </source>
</evidence>
<evidence type="ECO:0000256" key="2">
    <source>
        <dbReference type="ARBA" id="ARBA00022630"/>
    </source>
</evidence>
<keyword evidence="2" id="KW-0285">Flavoprotein</keyword>
<keyword evidence="3" id="KW-0274">FAD</keyword>
<dbReference type="Gene3D" id="3.90.700.10">
    <property type="entry name" value="Succinate dehydrogenase/fumarate reductase flavoprotein, catalytic domain"/>
    <property type="match status" value="1"/>
</dbReference>
<dbReference type="EMBL" id="FNVO01000001">
    <property type="protein sequence ID" value="SEF60206.1"/>
    <property type="molecule type" value="Genomic_DNA"/>
</dbReference>
<dbReference type="InterPro" id="IPR027477">
    <property type="entry name" value="Succ_DH/fumarate_Rdtase_cat_sf"/>
</dbReference>
<keyword evidence="4" id="KW-0560">Oxidoreductase</keyword>
<keyword evidence="7" id="KW-1185">Reference proteome</keyword>
<evidence type="ECO:0000256" key="1">
    <source>
        <dbReference type="ARBA" id="ARBA00001974"/>
    </source>
</evidence>
<dbReference type="InterPro" id="IPR036188">
    <property type="entry name" value="FAD/NAD-bd_sf"/>
</dbReference>
<dbReference type="InterPro" id="IPR050315">
    <property type="entry name" value="FAD-oxidoreductase_2"/>
</dbReference>
<dbReference type="Proteomes" id="UP000236723">
    <property type="component" value="Unassembled WGS sequence"/>
</dbReference>
<organism evidence="6 7">
    <name type="scientific">Thermomonospora echinospora</name>
    <dbReference type="NCBI Taxonomy" id="1992"/>
    <lineage>
        <taxon>Bacteria</taxon>
        <taxon>Bacillati</taxon>
        <taxon>Actinomycetota</taxon>
        <taxon>Actinomycetes</taxon>
        <taxon>Streptosporangiales</taxon>
        <taxon>Thermomonosporaceae</taxon>
        <taxon>Thermomonospora</taxon>
    </lineage>
</organism>
<dbReference type="GO" id="GO:0033765">
    <property type="term" value="F:steroid dehydrogenase activity, acting on the CH-CH group of donors"/>
    <property type="evidence" value="ECO:0007669"/>
    <property type="project" value="UniProtKB-ARBA"/>
</dbReference>
<dbReference type="GO" id="GO:0008202">
    <property type="term" value="P:steroid metabolic process"/>
    <property type="evidence" value="ECO:0007669"/>
    <property type="project" value="UniProtKB-ARBA"/>
</dbReference>
<dbReference type="InterPro" id="IPR003953">
    <property type="entry name" value="FAD-dep_OxRdtase_2_FAD-bd"/>
</dbReference>
<dbReference type="PANTHER" id="PTHR43400">
    <property type="entry name" value="FUMARATE REDUCTASE"/>
    <property type="match status" value="1"/>
</dbReference>
<evidence type="ECO:0000313" key="6">
    <source>
        <dbReference type="EMBL" id="SEF60206.1"/>
    </source>
</evidence>
<proteinExistence type="predicted"/>
<dbReference type="PANTHER" id="PTHR43400:SF10">
    <property type="entry name" value="3-OXOSTEROID 1-DEHYDROGENASE"/>
    <property type="match status" value="1"/>
</dbReference>